<dbReference type="EMBL" id="AUSU01001610">
    <property type="protein sequence ID" value="EPS70628.1"/>
    <property type="molecule type" value="Genomic_DNA"/>
</dbReference>
<name>S8E4E1_9LAMI</name>
<keyword evidence="2" id="KW-1185">Reference proteome</keyword>
<protein>
    <recommendedName>
        <fullName evidence="3">EGF-like domain-containing protein</fullName>
    </recommendedName>
</protein>
<evidence type="ECO:0000313" key="1">
    <source>
        <dbReference type="EMBL" id="EPS70628.1"/>
    </source>
</evidence>
<sequence length="126" mass="13962">CNGTRCGRGSCIPSLNTTFGFVCECEPGWRQARPDTDRLLLFLPCIVPNCTVNYGCSGEDRATDADPVPQLPSIQSNDKIDFIYYYDCSGGICNQTSAIAHECICKDGFHNLMNDTIFPCYKQCKI</sequence>
<dbReference type="PANTHER" id="PTHR33881">
    <property type="entry name" value="NEUROGENIC LOCUS NOTCH-LIKE PROTEIN"/>
    <property type="match status" value="1"/>
</dbReference>
<organism evidence="1 2">
    <name type="scientific">Genlisea aurea</name>
    <dbReference type="NCBI Taxonomy" id="192259"/>
    <lineage>
        <taxon>Eukaryota</taxon>
        <taxon>Viridiplantae</taxon>
        <taxon>Streptophyta</taxon>
        <taxon>Embryophyta</taxon>
        <taxon>Tracheophyta</taxon>
        <taxon>Spermatophyta</taxon>
        <taxon>Magnoliopsida</taxon>
        <taxon>eudicotyledons</taxon>
        <taxon>Gunneridae</taxon>
        <taxon>Pentapetalae</taxon>
        <taxon>asterids</taxon>
        <taxon>lamiids</taxon>
        <taxon>Lamiales</taxon>
        <taxon>Lentibulariaceae</taxon>
        <taxon>Genlisea</taxon>
    </lineage>
</organism>
<dbReference type="Proteomes" id="UP000015453">
    <property type="component" value="Unassembled WGS sequence"/>
</dbReference>
<gene>
    <name evidence="1" type="ORF">M569_04135</name>
</gene>
<accession>S8E4E1</accession>
<dbReference type="AlphaFoldDB" id="S8E4E1"/>
<reference evidence="1 2" key="1">
    <citation type="journal article" date="2013" name="BMC Genomics">
        <title>The miniature genome of a carnivorous plant Genlisea aurea contains a low number of genes and short non-coding sequences.</title>
        <authorList>
            <person name="Leushkin E.V."/>
            <person name="Sutormin R.A."/>
            <person name="Nabieva E.R."/>
            <person name="Penin A.A."/>
            <person name="Kondrashov A.S."/>
            <person name="Logacheva M.D."/>
        </authorList>
    </citation>
    <scope>NUCLEOTIDE SEQUENCE [LARGE SCALE GENOMIC DNA]</scope>
</reference>
<dbReference type="PANTHER" id="PTHR33881:SF7">
    <property type="entry name" value="NEUROGENIC LOCUS NOTCH-LIKE PROTEIN"/>
    <property type="match status" value="1"/>
</dbReference>
<feature type="non-terminal residue" evidence="1">
    <location>
        <position position="126"/>
    </location>
</feature>
<evidence type="ECO:0008006" key="3">
    <source>
        <dbReference type="Google" id="ProtNLM"/>
    </source>
</evidence>
<comment type="caution">
    <text evidence="1">The sequence shown here is derived from an EMBL/GenBank/DDBJ whole genome shotgun (WGS) entry which is preliminary data.</text>
</comment>
<dbReference type="OrthoDB" id="1914642at2759"/>
<feature type="non-terminal residue" evidence="1">
    <location>
        <position position="1"/>
    </location>
</feature>
<evidence type="ECO:0000313" key="2">
    <source>
        <dbReference type="Proteomes" id="UP000015453"/>
    </source>
</evidence>
<proteinExistence type="predicted"/>